<dbReference type="Gene3D" id="1.10.287.950">
    <property type="entry name" value="Methyl-accepting chemotaxis protein"/>
    <property type="match status" value="1"/>
</dbReference>
<evidence type="ECO:0000256" key="5">
    <source>
        <dbReference type="ARBA" id="ARBA00023224"/>
    </source>
</evidence>
<evidence type="ECO:0008006" key="13">
    <source>
        <dbReference type="Google" id="ProtNLM"/>
    </source>
</evidence>
<dbReference type="InterPro" id="IPR004089">
    <property type="entry name" value="MCPsignal_dom"/>
</dbReference>
<evidence type="ECO:0000259" key="10">
    <source>
        <dbReference type="PROSITE" id="PS50885"/>
    </source>
</evidence>
<dbReference type="AlphaFoldDB" id="A0A0F7JWQ6"/>
<feature type="domain" description="HAMP" evidence="10">
    <location>
        <begin position="209"/>
        <end position="261"/>
    </location>
</feature>
<dbReference type="KEGG" id="seds:AAY24_01180"/>
<feature type="transmembrane region" description="Helical" evidence="8">
    <location>
        <begin position="12"/>
        <end position="30"/>
    </location>
</feature>
<evidence type="ECO:0000256" key="1">
    <source>
        <dbReference type="ARBA" id="ARBA00004141"/>
    </source>
</evidence>
<dbReference type="FunFam" id="1.10.287.950:FF:000001">
    <property type="entry name" value="Methyl-accepting chemotaxis sensory transducer"/>
    <property type="match status" value="1"/>
</dbReference>
<dbReference type="InterPro" id="IPR003660">
    <property type="entry name" value="HAMP_dom"/>
</dbReference>
<gene>
    <name evidence="11" type="ORF">AAY24_01180</name>
</gene>
<evidence type="ECO:0000256" key="4">
    <source>
        <dbReference type="ARBA" id="ARBA00023136"/>
    </source>
</evidence>
<sequence>MKFNSIRGKLLTLVAVAMMIVTAVVLYGYYSAWQSVVHVEQVIFQQVDNERQVESLAFQFKKQVQEWKNVLLRGSDSQQLDKYWSRFENIEADIQRTGETLRQRLDGPIGQMVTDFLNAHKAIGEQYRLGLQRFKDSGFDHRASDALVAGIDRAPTQLLEKAIGEIGKVAFNAAERQIEQSKKGLQLSAAILAVIFILTAAVILLFINSQLVRPAIRIQNQLGKIAEGDLSSSMTLDSRDEFGRIAESVNQVQQQLGDVIQRLVAMAGQVNGASDEVAGITESNQQALSRQRSEMEMVATAMNEMTMTIQEVAKNATETAQQAEDADQLAQQGNQKVSQVVNAISQLSGEIQGLAGEVRALEADSTEIGSVVDMIHGIAEQTNLLALNAAIEAARAGEHGRGFAVVADEVRTLADKTRKSTQDIQAMIERLQTGTRNAASAMQQGTEKVESTVVLAEEAGAALGQITQGINIISGANLQIASAAEEQRSVAEEVNRNIVSANDLSIQVHESGATTSQSTRKLAELSGEMVDLGDHFKLATQA</sequence>
<evidence type="ECO:0000259" key="9">
    <source>
        <dbReference type="PROSITE" id="PS50111"/>
    </source>
</evidence>
<dbReference type="Pfam" id="PF00015">
    <property type="entry name" value="MCPsignal"/>
    <property type="match status" value="1"/>
</dbReference>
<name>A0A0F7JWQ6_9GAMM</name>
<dbReference type="PROSITE" id="PS50885">
    <property type="entry name" value="HAMP"/>
    <property type="match status" value="1"/>
</dbReference>
<keyword evidence="12" id="KW-1185">Reference proteome</keyword>
<organism evidence="11 12">
    <name type="scientific">Sedimenticola thiotaurini</name>
    <dbReference type="NCBI Taxonomy" id="1543721"/>
    <lineage>
        <taxon>Bacteria</taxon>
        <taxon>Pseudomonadati</taxon>
        <taxon>Pseudomonadota</taxon>
        <taxon>Gammaproteobacteria</taxon>
        <taxon>Chromatiales</taxon>
        <taxon>Sedimenticolaceae</taxon>
        <taxon>Sedimenticola</taxon>
    </lineage>
</organism>
<protein>
    <recommendedName>
        <fullName evidence="13">Chemotaxis protein</fullName>
    </recommendedName>
</protein>
<keyword evidence="4 8" id="KW-0472">Membrane</keyword>
<evidence type="ECO:0000256" key="7">
    <source>
        <dbReference type="PROSITE-ProRule" id="PRU00284"/>
    </source>
</evidence>
<evidence type="ECO:0000256" key="3">
    <source>
        <dbReference type="ARBA" id="ARBA00022989"/>
    </source>
</evidence>
<dbReference type="GO" id="GO:0007165">
    <property type="term" value="P:signal transduction"/>
    <property type="evidence" value="ECO:0007669"/>
    <property type="project" value="UniProtKB-KW"/>
</dbReference>
<dbReference type="PANTHER" id="PTHR32089:SF119">
    <property type="entry name" value="METHYL-ACCEPTING CHEMOTAXIS PROTEIN CTPL"/>
    <property type="match status" value="1"/>
</dbReference>
<dbReference type="SMART" id="SM00304">
    <property type="entry name" value="HAMP"/>
    <property type="match status" value="2"/>
</dbReference>
<evidence type="ECO:0000256" key="2">
    <source>
        <dbReference type="ARBA" id="ARBA00022692"/>
    </source>
</evidence>
<dbReference type="PROSITE" id="PS50111">
    <property type="entry name" value="CHEMOTAXIS_TRANSDUC_2"/>
    <property type="match status" value="1"/>
</dbReference>
<evidence type="ECO:0000313" key="12">
    <source>
        <dbReference type="Proteomes" id="UP000034410"/>
    </source>
</evidence>
<comment type="subcellular location">
    <subcellularLocation>
        <location evidence="1">Membrane</location>
        <topology evidence="1">Multi-pass membrane protein</topology>
    </subcellularLocation>
</comment>
<dbReference type="Proteomes" id="UP000034410">
    <property type="component" value="Chromosome"/>
</dbReference>
<dbReference type="GO" id="GO:0006935">
    <property type="term" value="P:chemotaxis"/>
    <property type="evidence" value="ECO:0007669"/>
    <property type="project" value="UniProtKB-ARBA"/>
</dbReference>
<evidence type="ECO:0000256" key="6">
    <source>
        <dbReference type="ARBA" id="ARBA00029447"/>
    </source>
</evidence>
<accession>A0A0F7JWQ6</accession>
<keyword evidence="5 7" id="KW-0807">Transducer</keyword>
<evidence type="ECO:0000256" key="8">
    <source>
        <dbReference type="SAM" id="Phobius"/>
    </source>
</evidence>
<dbReference type="SMART" id="SM00283">
    <property type="entry name" value="MA"/>
    <property type="match status" value="1"/>
</dbReference>
<comment type="similarity">
    <text evidence="6">Belongs to the methyl-accepting chemotaxis (MCP) protein family.</text>
</comment>
<dbReference type="EMBL" id="CP011412">
    <property type="protein sequence ID" value="AKH19185.1"/>
    <property type="molecule type" value="Genomic_DNA"/>
</dbReference>
<dbReference type="RefSeq" id="WP_046858124.1">
    <property type="nucleotide sequence ID" value="NZ_CP011412.1"/>
</dbReference>
<dbReference type="SUPFAM" id="SSF58104">
    <property type="entry name" value="Methyl-accepting chemotaxis protein (MCP) signaling domain"/>
    <property type="match status" value="1"/>
</dbReference>
<reference evidence="11 12" key="1">
    <citation type="journal article" date="2015" name="Genome Announc.">
        <title>Complete Genome Sequence of Sedimenticola thiotaurini Strain SIP-G1, a Polyphosphate- and Polyhydroxyalkanoate-Accumulating Sulfur-Oxidizing Gammaproteobacterium Isolated from Salt Marsh Sediments.</title>
        <authorList>
            <person name="Flood B.E."/>
            <person name="Jones D.S."/>
            <person name="Bailey J.V."/>
        </authorList>
    </citation>
    <scope>NUCLEOTIDE SEQUENCE [LARGE SCALE GENOMIC DNA]</scope>
    <source>
        <strain evidence="11 12">SIP-G1</strain>
    </source>
</reference>
<dbReference type="GO" id="GO:0016020">
    <property type="term" value="C:membrane"/>
    <property type="evidence" value="ECO:0007669"/>
    <property type="project" value="UniProtKB-SubCell"/>
</dbReference>
<dbReference type="OrthoDB" id="1884279at2"/>
<evidence type="ECO:0000313" key="11">
    <source>
        <dbReference type="EMBL" id="AKH19185.1"/>
    </source>
</evidence>
<dbReference type="CDD" id="cd11386">
    <property type="entry name" value="MCP_signal"/>
    <property type="match status" value="1"/>
</dbReference>
<feature type="transmembrane region" description="Helical" evidence="8">
    <location>
        <begin position="187"/>
        <end position="207"/>
    </location>
</feature>
<dbReference type="Pfam" id="PF00672">
    <property type="entry name" value="HAMP"/>
    <property type="match status" value="1"/>
</dbReference>
<dbReference type="CDD" id="cd06225">
    <property type="entry name" value="HAMP"/>
    <property type="match status" value="1"/>
</dbReference>
<keyword evidence="3 8" id="KW-1133">Transmembrane helix</keyword>
<proteinExistence type="inferred from homology"/>
<feature type="domain" description="Methyl-accepting transducer" evidence="9">
    <location>
        <begin position="266"/>
        <end position="502"/>
    </location>
</feature>
<keyword evidence="2 8" id="KW-0812">Transmembrane</keyword>
<dbReference type="PANTHER" id="PTHR32089">
    <property type="entry name" value="METHYL-ACCEPTING CHEMOTAXIS PROTEIN MCPB"/>
    <property type="match status" value="1"/>
</dbReference>